<feature type="domain" description="Acyl-CoA oxidase/dehydrogenase middle" evidence="8">
    <location>
        <begin position="154"/>
        <end position="250"/>
    </location>
</feature>
<dbReference type="Gene3D" id="1.10.540.10">
    <property type="entry name" value="Acyl-CoA dehydrogenase/oxidase, N-terminal domain"/>
    <property type="match status" value="1"/>
</dbReference>
<name>A0A914UQK6_9BILA</name>
<protein>
    <submittedName>
        <fullName evidence="11">Acyl-CoA dehydrogenase 6</fullName>
    </submittedName>
</protein>
<dbReference type="Gene3D" id="1.20.140.10">
    <property type="entry name" value="Butyryl-CoA Dehydrogenase, subunit A, domain 3"/>
    <property type="match status" value="1"/>
</dbReference>
<sequence length="416" mass="46120">MAALSARLVRPLLGCTRPSTVGSFSTAAPEDDVIYNAKHWEFRDAVRKVIDKEINPFVNQWEQEKQFPAHQVFKKLGDVGVFGVNKSTEYGGLGLDFSYSVAVAEEMGRIDCGGIPMAIAVQSDMATPALSTFGSDYLKRTFLEPTIAGDMVVCLGVSEPQAGSDVAGIQTTAKREGDDLIINGGKMWITNGAQADYMCLLANTSTNAKPHVNKSLICVPMKEPGVHVSRKIEKLGMHSSDTAQIFFENVRVPAKNIIGDEGMGFTYQMIQFQDERMIGTALALDPLDRMIRLTIEYTKERKVFGRPVLDNQVVHYRLAELQTEVEAVRALLYRAVFQKLQGRDVTLLASMAKLKVGRLAREATDACLQYWGGMGFTWECPVTRFHRDFRLLSIGAGADEVMLSIICKYMRTLPKQ</sequence>
<evidence type="ECO:0000256" key="4">
    <source>
        <dbReference type="ARBA" id="ARBA00022827"/>
    </source>
</evidence>
<keyword evidence="10" id="KW-1185">Reference proteome</keyword>
<dbReference type="InterPro" id="IPR036250">
    <property type="entry name" value="AcylCo_DH-like_C"/>
</dbReference>
<evidence type="ECO:0000259" key="7">
    <source>
        <dbReference type="Pfam" id="PF00441"/>
    </source>
</evidence>
<dbReference type="AlphaFoldDB" id="A0A914UQK6"/>
<feature type="domain" description="Acyl-CoA dehydrogenase/oxidase C-terminal" evidence="7">
    <location>
        <begin position="262"/>
        <end position="408"/>
    </location>
</feature>
<evidence type="ECO:0000259" key="8">
    <source>
        <dbReference type="Pfam" id="PF02770"/>
    </source>
</evidence>
<proteinExistence type="inferred from homology"/>
<evidence type="ECO:0000256" key="5">
    <source>
        <dbReference type="ARBA" id="ARBA00023002"/>
    </source>
</evidence>
<dbReference type="InterPro" id="IPR037069">
    <property type="entry name" value="AcylCoA_DH/ox_N_sf"/>
</dbReference>
<dbReference type="Gene3D" id="2.40.110.10">
    <property type="entry name" value="Butyryl-CoA Dehydrogenase, subunit A, domain 2"/>
    <property type="match status" value="1"/>
</dbReference>
<dbReference type="Pfam" id="PF00441">
    <property type="entry name" value="Acyl-CoA_dh_1"/>
    <property type="match status" value="1"/>
</dbReference>
<keyword evidence="4 6" id="KW-0274">FAD</keyword>
<dbReference type="GO" id="GO:0050660">
    <property type="term" value="F:flavin adenine dinucleotide binding"/>
    <property type="evidence" value="ECO:0007669"/>
    <property type="project" value="InterPro"/>
</dbReference>
<dbReference type="Proteomes" id="UP000887566">
    <property type="component" value="Unplaced"/>
</dbReference>
<dbReference type="FunFam" id="2.40.110.10:FF:000002">
    <property type="entry name" value="Acyl-CoA dehydrogenase fadE12"/>
    <property type="match status" value="1"/>
</dbReference>
<evidence type="ECO:0000256" key="6">
    <source>
        <dbReference type="RuleBase" id="RU362125"/>
    </source>
</evidence>
<comment type="cofactor">
    <cofactor evidence="1 6">
        <name>FAD</name>
        <dbReference type="ChEBI" id="CHEBI:57692"/>
    </cofactor>
</comment>
<reference evidence="11" key="1">
    <citation type="submission" date="2022-11" db="UniProtKB">
        <authorList>
            <consortium name="WormBaseParasite"/>
        </authorList>
    </citation>
    <scope>IDENTIFICATION</scope>
</reference>
<dbReference type="InterPro" id="IPR006089">
    <property type="entry name" value="Acyl-CoA_DH_CS"/>
</dbReference>
<keyword evidence="5 6" id="KW-0560">Oxidoreductase</keyword>
<dbReference type="PANTHER" id="PTHR48083">
    <property type="entry name" value="MEDIUM-CHAIN SPECIFIC ACYL-COA DEHYDROGENASE, MITOCHONDRIAL-RELATED"/>
    <property type="match status" value="1"/>
</dbReference>
<evidence type="ECO:0000313" key="10">
    <source>
        <dbReference type="Proteomes" id="UP000887566"/>
    </source>
</evidence>
<dbReference type="InterPro" id="IPR050741">
    <property type="entry name" value="Acyl-CoA_dehydrogenase"/>
</dbReference>
<dbReference type="InterPro" id="IPR009100">
    <property type="entry name" value="AcylCoA_DH/oxidase_NM_dom_sf"/>
</dbReference>
<evidence type="ECO:0000313" key="11">
    <source>
        <dbReference type="WBParaSite" id="PSAMB.scaffold1144size35332.g11189.t1"/>
    </source>
</evidence>
<dbReference type="SUPFAM" id="SSF47203">
    <property type="entry name" value="Acyl-CoA dehydrogenase C-terminal domain-like"/>
    <property type="match status" value="1"/>
</dbReference>
<dbReference type="GO" id="GO:0005737">
    <property type="term" value="C:cytoplasm"/>
    <property type="evidence" value="ECO:0007669"/>
    <property type="project" value="TreeGrafter"/>
</dbReference>
<dbReference type="InterPro" id="IPR013786">
    <property type="entry name" value="AcylCoA_DH/ox_N"/>
</dbReference>
<dbReference type="Pfam" id="PF02770">
    <property type="entry name" value="Acyl-CoA_dh_M"/>
    <property type="match status" value="1"/>
</dbReference>
<dbReference type="PANTHER" id="PTHR48083:SF6">
    <property type="entry name" value="ACYL-COA DEHYDROGENASE 6"/>
    <property type="match status" value="1"/>
</dbReference>
<keyword evidence="3 6" id="KW-0285">Flavoprotein</keyword>
<dbReference type="GO" id="GO:0033539">
    <property type="term" value="P:fatty acid beta-oxidation using acyl-CoA dehydrogenase"/>
    <property type="evidence" value="ECO:0007669"/>
    <property type="project" value="TreeGrafter"/>
</dbReference>
<feature type="domain" description="Acyl-CoA dehydrogenase/oxidase N-terminal" evidence="9">
    <location>
        <begin position="38"/>
        <end position="150"/>
    </location>
</feature>
<dbReference type="InterPro" id="IPR006091">
    <property type="entry name" value="Acyl-CoA_Oxase/DH_mid-dom"/>
</dbReference>
<evidence type="ECO:0000256" key="1">
    <source>
        <dbReference type="ARBA" id="ARBA00001974"/>
    </source>
</evidence>
<comment type="similarity">
    <text evidence="2 6">Belongs to the acyl-CoA dehydrogenase family.</text>
</comment>
<dbReference type="PROSITE" id="PS00072">
    <property type="entry name" value="ACYL_COA_DH_1"/>
    <property type="match status" value="1"/>
</dbReference>
<dbReference type="GO" id="GO:0003995">
    <property type="term" value="F:acyl-CoA dehydrogenase activity"/>
    <property type="evidence" value="ECO:0007669"/>
    <property type="project" value="InterPro"/>
</dbReference>
<accession>A0A914UQK6</accession>
<evidence type="ECO:0000256" key="2">
    <source>
        <dbReference type="ARBA" id="ARBA00009347"/>
    </source>
</evidence>
<organism evidence="10 11">
    <name type="scientific">Plectus sambesii</name>
    <dbReference type="NCBI Taxonomy" id="2011161"/>
    <lineage>
        <taxon>Eukaryota</taxon>
        <taxon>Metazoa</taxon>
        <taxon>Ecdysozoa</taxon>
        <taxon>Nematoda</taxon>
        <taxon>Chromadorea</taxon>
        <taxon>Plectida</taxon>
        <taxon>Plectina</taxon>
        <taxon>Plectoidea</taxon>
        <taxon>Plectidae</taxon>
        <taxon>Plectus</taxon>
    </lineage>
</organism>
<dbReference type="Pfam" id="PF02771">
    <property type="entry name" value="Acyl-CoA_dh_N"/>
    <property type="match status" value="1"/>
</dbReference>
<dbReference type="SUPFAM" id="SSF56645">
    <property type="entry name" value="Acyl-CoA dehydrogenase NM domain-like"/>
    <property type="match status" value="1"/>
</dbReference>
<dbReference type="InterPro" id="IPR046373">
    <property type="entry name" value="Acyl-CoA_Oxase/DH_mid-dom_sf"/>
</dbReference>
<evidence type="ECO:0000256" key="3">
    <source>
        <dbReference type="ARBA" id="ARBA00022630"/>
    </source>
</evidence>
<dbReference type="InterPro" id="IPR009075">
    <property type="entry name" value="AcylCo_DH/oxidase_C"/>
</dbReference>
<dbReference type="WBParaSite" id="PSAMB.scaffold1144size35332.g11189.t1">
    <property type="protein sequence ID" value="PSAMB.scaffold1144size35332.g11189.t1"/>
    <property type="gene ID" value="PSAMB.scaffold1144size35332.g11189"/>
</dbReference>
<dbReference type="PROSITE" id="PS00073">
    <property type="entry name" value="ACYL_COA_DH_2"/>
    <property type="match status" value="1"/>
</dbReference>
<evidence type="ECO:0000259" key="9">
    <source>
        <dbReference type="Pfam" id="PF02771"/>
    </source>
</evidence>